<dbReference type="Gene3D" id="3.30.1490.20">
    <property type="entry name" value="ATP-grasp fold, A domain"/>
    <property type="match status" value="1"/>
</dbReference>
<dbReference type="GO" id="GO:0009089">
    <property type="term" value="P:lysine biosynthetic process via diaminopimelate"/>
    <property type="evidence" value="ECO:0007669"/>
    <property type="project" value="UniProtKB-UniRule"/>
</dbReference>
<evidence type="ECO:0000256" key="3">
    <source>
        <dbReference type="ARBA" id="ARBA00009799"/>
    </source>
</evidence>
<dbReference type="InterPro" id="IPR033937">
    <property type="entry name" value="MGS_CPS_CarB"/>
</dbReference>
<dbReference type="SUPFAM" id="SSF56059">
    <property type="entry name" value="Glutathione synthetase ATP-binding domain-like"/>
    <property type="match status" value="2"/>
</dbReference>
<dbReference type="FunFam" id="3.40.50.20:FF:000002">
    <property type="entry name" value="Carbamoyl-phosphate synthase large chain"/>
    <property type="match status" value="1"/>
</dbReference>
<dbReference type="InterPro" id="IPR058047">
    <property type="entry name" value="CPSase_preATP-grasp"/>
</dbReference>
<dbReference type="CDD" id="cd01424">
    <property type="entry name" value="MGS_CPS_II"/>
    <property type="match status" value="1"/>
</dbReference>
<evidence type="ECO:0000256" key="2">
    <source>
        <dbReference type="ARBA" id="ARBA00005077"/>
    </source>
</evidence>
<dbReference type="GO" id="GO:0006526">
    <property type="term" value="P:L-arginine biosynthetic process"/>
    <property type="evidence" value="ECO:0007669"/>
    <property type="project" value="UniProtKB-UniRule"/>
</dbReference>
<comment type="caution">
    <text evidence="21">The sequence shown here is derived from an EMBL/GenBank/DDBJ whole genome shotgun (WGS) entry which is preliminary data.</text>
</comment>
<keyword evidence="5 17" id="KW-0436">Ligase</keyword>
<feature type="binding site" evidence="17">
    <location>
        <position position="177"/>
    </location>
    <ligand>
        <name>ATP</name>
        <dbReference type="ChEBI" id="CHEBI:30616"/>
        <label>1</label>
    </ligand>
</feature>
<evidence type="ECO:0000313" key="21">
    <source>
        <dbReference type="EMBL" id="EGC03608.1"/>
    </source>
</evidence>
<feature type="binding site" evidence="17">
    <location>
        <position position="210"/>
    </location>
    <ligand>
        <name>ATP</name>
        <dbReference type="ChEBI" id="CHEBI:30616"/>
        <label>1</label>
    </ligand>
</feature>
<dbReference type="PROSITE" id="PS00866">
    <property type="entry name" value="CPSASE_1"/>
    <property type="match status" value="1"/>
</dbReference>
<dbReference type="OrthoDB" id="9804197at2"/>
<feature type="binding site" evidence="17">
    <location>
        <position position="243"/>
    </location>
    <ligand>
        <name>ATP</name>
        <dbReference type="ChEBI" id="CHEBI:30616"/>
        <label>1</label>
    </ligand>
</feature>
<dbReference type="EC" id="6.3.5.5" evidence="17"/>
<keyword evidence="16" id="KW-0457">Lysine biosynthesis</keyword>
<dbReference type="InterPro" id="IPR036914">
    <property type="entry name" value="MGS-like_dom_sf"/>
</dbReference>
<dbReference type="InterPro" id="IPR005483">
    <property type="entry name" value="CPSase_dom"/>
</dbReference>
<dbReference type="SMART" id="SM01096">
    <property type="entry name" value="CPSase_L_D3"/>
    <property type="match status" value="1"/>
</dbReference>
<feature type="domain" description="ATP-grasp" evidence="19">
    <location>
        <begin position="133"/>
        <end position="329"/>
    </location>
</feature>
<feature type="binding site" evidence="17">
    <location>
        <position position="171"/>
    </location>
    <ligand>
        <name>ATP</name>
        <dbReference type="ChEBI" id="CHEBI:30616"/>
        <label>1</label>
    </ligand>
</feature>
<feature type="binding site" evidence="16">
    <location>
        <begin position="1143"/>
        <end position="1144"/>
    </location>
    <ligand>
        <name>substrate</name>
    </ligand>
</feature>
<dbReference type="NCBIfam" id="NF009455">
    <property type="entry name" value="PRK12815.1"/>
    <property type="match status" value="1"/>
</dbReference>
<dbReference type="InterPro" id="IPR013815">
    <property type="entry name" value="ATP_grasp_subdomain_1"/>
</dbReference>
<dbReference type="Gene3D" id="3.40.50.1380">
    <property type="entry name" value="Methylglyoxal synthase-like domain"/>
    <property type="match status" value="1"/>
</dbReference>
<feature type="binding site" evidence="17">
    <location>
        <position position="286"/>
    </location>
    <ligand>
        <name>Mn(2+)</name>
        <dbReference type="ChEBI" id="CHEBI:29035"/>
        <label>1</label>
    </ligand>
</feature>
<feature type="binding site" evidence="17">
    <location>
        <position position="820"/>
    </location>
    <ligand>
        <name>Mn(2+)</name>
        <dbReference type="ChEBI" id="CHEBI:29035"/>
        <label>3</label>
    </ligand>
</feature>
<dbReference type="SUPFAM" id="SSF52335">
    <property type="entry name" value="Methylglyoxal synthase-like"/>
    <property type="match status" value="1"/>
</dbReference>
<feature type="binding site" evidence="17">
    <location>
        <position position="746"/>
    </location>
    <ligand>
        <name>ATP</name>
        <dbReference type="ChEBI" id="CHEBI:30616"/>
        <label>2</label>
    </ligand>
</feature>
<feature type="active site" description="Proton acceptor" evidence="16">
    <location>
        <position position="1294"/>
    </location>
</feature>
<dbReference type="Pfam" id="PF02787">
    <property type="entry name" value="CPSase_L_D3"/>
    <property type="match status" value="1"/>
</dbReference>
<dbReference type="GO" id="GO:0004087">
    <property type="term" value="F:carbamoyl-phosphate synthase (ammonia) activity"/>
    <property type="evidence" value="ECO:0007669"/>
    <property type="project" value="UniProtKB-EC"/>
</dbReference>
<feature type="active site" evidence="18">
    <location>
        <position position="1142"/>
    </location>
</feature>
<comment type="function">
    <text evidence="17">Large subunit of the glutamine-dependent carbamoyl phosphate synthetase (CPSase). CPSase catalyzes the formation of carbamoyl phosphate from the ammonia moiety of glutamine, carbonate, and phosphate donated by ATP, constituting the first step of 2 biosynthetic pathways, one leading to arginine and/or urea and the other to pyrimidine nucleotides. The large subunit (synthetase) binds the substrates ammonia (free or transferred from glutamine from the small subunit), hydrogencarbonate and ATP and carries out an ATP-coupled ligase reaction, activating hydrogencarbonate by forming carboxy phosphate which reacts with ammonia to form carbamoyl phosphate.</text>
</comment>
<keyword evidence="4 17" id="KW-0055">Arginine biosynthesis</keyword>
<evidence type="ECO:0000256" key="9">
    <source>
        <dbReference type="ARBA" id="ARBA00022741"/>
    </source>
</evidence>
<comment type="domain">
    <text evidence="17">The large subunit is composed of 2 ATP-grasp domains that are involved in binding the 2 ATP molecules needed for carbamoyl phosphate synthesis. The N-terminal ATP-grasp domain (referred to as the carboxyphosphate synthetic component) catalyzes the ATP-dependent phosphorylation of hydrogencarbonate to carboxyphosphate and the subsequent nucleophilic attack by ammonia to form a carbamate intermediate. The C-terminal ATP-grasp domain (referred to as the carbamoyl phosphate synthetic component) then catalyzes the phosphorylation of carbamate with the second ATP to form the end product carbamoyl phosphate. The reactive and unstable enzyme intermediates are sequentially channeled from one active site to the next through the interior of the protein over a distance of at least 96 A.</text>
</comment>
<feature type="binding site" evidence="17">
    <location>
        <position position="832"/>
    </location>
    <ligand>
        <name>Mn(2+)</name>
        <dbReference type="ChEBI" id="CHEBI:29035"/>
        <label>4</label>
    </ligand>
</feature>
<feature type="binding site" evidence="17">
    <location>
        <position position="832"/>
    </location>
    <ligand>
        <name>ATP</name>
        <dbReference type="ChEBI" id="CHEBI:30616"/>
        <label>2</label>
    </ligand>
</feature>
<dbReference type="NCBIfam" id="NF003671">
    <property type="entry name" value="PRK05294.1"/>
    <property type="match status" value="1"/>
</dbReference>
<comment type="catalytic activity">
    <reaction evidence="16">
        <text>(2S,6S)-2,6-diaminopimelate = meso-2,6-diaminopimelate</text>
        <dbReference type="Rhea" id="RHEA:15393"/>
        <dbReference type="ChEBI" id="CHEBI:57609"/>
        <dbReference type="ChEBI" id="CHEBI:57791"/>
        <dbReference type="EC" id="5.1.1.7"/>
    </reaction>
</comment>
<dbReference type="InterPro" id="IPR011761">
    <property type="entry name" value="ATP-grasp"/>
</dbReference>
<evidence type="ECO:0000256" key="4">
    <source>
        <dbReference type="ARBA" id="ARBA00022571"/>
    </source>
</evidence>
<feature type="binding site" evidence="16">
    <location>
        <position position="1234"/>
    </location>
    <ligand>
        <name>substrate</name>
    </ligand>
</feature>
<dbReference type="PROSITE" id="PS50975">
    <property type="entry name" value="ATP_GRASP"/>
    <property type="match status" value="2"/>
</dbReference>
<feature type="binding site" evidence="17">
    <location>
        <position position="832"/>
    </location>
    <ligand>
        <name>Mn(2+)</name>
        <dbReference type="ChEBI" id="CHEBI:29035"/>
        <label>3</label>
    </ligand>
</feature>
<feature type="binding site" evidence="17">
    <location>
        <position position="834"/>
    </location>
    <ligand>
        <name>Mn(2+)</name>
        <dbReference type="ChEBI" id="CHEBI:29035"/>
        <label>4</label>
    </ligand>
</feature>
<dbReference type="FunFam" id="3.40.50.20:FF:000001">
    <property type="entry name" value="Carbamoyl-phosphate synthase large chain"/>
    <property type="match status" value="1"/>
</dbReference>
<dbReference type="EC" id="5.1.1.7" evidence="16"/>
<gene>
    <name evidence="16 21" type="primary">dapF</name>
    <name evidence="17" type="synonym">carB</name>
    <name evidence="21" type="ORF">CUS_7947</name>
</gene>
<comment type="subcellular location">
    <subcellularLocation>
        <location evidence="16">Cytoplasm</location>
    </subcellularLocation>
</comment>
<evidence type="ECO:0000256" key="11">
    <source>
        <dbReference type="ARBA" id="ARBA00022842"/>
    </source>
</evidence>
<feature type="site" description="Could be important to modulate the pK values of the two catalytic cysteine residues" evidence="16">
    <location>
        <position position="1285"/>
    </location>
</feature>
<dbReference type="PRINTS" id="PR00098">
    <property type="entry name" value="CPSASE"/>
</dbReference>
<comment type="pathway">
    <text evidence="2 17">Amino-acid biosynthesis; L-arginine biosynthesis; carbamoyl phosphate from bicarbonate: step 1/1.</text>
</comment>
<feature type="binding site" evidence="17">
    <location>
        <position position="832"/>
    </location>
    <ligand>
        <name>Mg(2+)</name>
        <dbReference type="ChEBI" id="CHEBI:18420"/>
        <label>4</label>
    </ligand>
</feature>
<evidence type="ECO:0000256" key="7">
    <source>
        <dbReference type="ARBA" id="ARBA00022723"/>
    </source>
</evidence>
<dbReference type="FunFam" id="1.10.1030.10:FF:000002">
    <property type="entry name" value="Carbamoyl-phosphate synthase large chain"/>
    <property type="match status" value="1"/>
</dbReference>
<evidence type="ECO:0000259" key="20">
    <source>
        <dbReference type="PROSITE" id="PS51855"/>
    </source>
</evidence>
<dbReference type="UniPathway" id="UPA00070">
    <property type="reaction ID" value="UER00115"/>
</dbReference>
<dbReference type="EMBL" id="ADKM02000062">
    <property type="protein sequence ID" value="EGC03608.1"/>
    <property type="molecule type" value="Genomic_DNA"/>
</dbReference>
<dbReference type="SUPFAM" id="SSF52440">
    <property type="entry name" value="PreATP-grasp domain"/>
    <property type="match status" value="2"/>
</dbReference>
<keyword evidence="16" id="KW-0963">Cytoplasm</keyword>
<keyword evidence="8 17" id="KW-0677">Repeat</keyword>
<dbReference type="InterPro" id="IPR006275">
    <property type="entry name" value="CPSase_lsu"/>
</dbReference>
<comment type="subunit">
    <text evidence="17">Composed of two chains; the small (or glutamine) chain promotes the hydrolysis of glutamine to ammonia, which is used by the large (or ammonia) chain to synthesize carbamoyl phosphate. Tetramer of heterodimers (alpha,beta)4.</text>
</comment>
<evidence type="ECO:0000256" key="6">
    <source>
        <dbReference type="ARBA" id="ARBA00022605"/>
    </source>
</evidence>
<comment type="similarity">
    <text evidence="3 17">Belongs to the CarB family.</text>
</comment>
<evidence type="ECO:0000256" key="16">
    <source>
        <dbReference type="HAMAP-Rule" id="MF_00197"/>
    </source>
</evidence>
<dbReference type="InterPro" id="IPR011607">
    <property type="entry name" value="MGS-like_dom"/>
</dbReference>
<evidence type="ECO:0000256" key="15">
    <source>
        <dbReference type="ARBA" id="ARBA00048816"/>
    </source>
</evidence>
<evidence type="ECO:0000259" key="19">
    <source>
        <dbReference type="PROSITE" id="PS50975"/>
    </source>
</evidence>
<dbReference type="GO" id="GO:0005737">
    <property type="term" value="C:cytoplasm"/>
    <property type="evidence" value="ECO:0007669"/>
    <property type="project" value="UniProtKB-SubCell"/>
</dbReference>
<dbReference type="InterPro" id="IPR036897">
    <property type="entry name" value="CarbamoylP_synth_lsu_oligo_sf"/>
</dbReference>
<comment type="cofactor">
    <cofactor evidence="1">
        <name>Mn(2+)</name>
        <dbReference type="ChEBI" id="CHEBI:29035"/>
    </cofactor>
</comment>
<dbReference type="GO" id="GO:0004088">
    <property type="term" value="F:carbamoyl-phosphate synthase (glutamine-hydrolyzing) activity"/>
    <property type="evidence" value="ECO:0007669"/>
    <property type="project" value="UniProtKB-UniRule"/>
</dbReference>
<evidence type="ECO:0000256" key="10">
    <source>
        <dbReference type="ARBA" id="ARBA00022840"/>
    </source>
</evidence>
<evidence type="ECO:0000256" key="18">
    <source>
        <dbReference type="PROSITE-ProRule" id="PRU10125"/>
    </source>
</evidence>
<comment type="caution">
    <text evidence="16">Lacks conserved residue(s) required for the propagation of feature annotation.</text>
</comment>
<dbReference type="InterPro" id="IPR005479">
    <property type="entry name" value="CPAse_ATP-bd"/>
</dbReference>
<dbReference type="GO" id="GO:0006541">
    <property type="term" value="P:glutamine metabolic process"/>
    <property type="evidence" value="ECO:0007669"/>
    <property type="project" value="TreeGrafter"/>
</dbReference>
<feature type="binding site" evidence="17">
    <location>
        <position position="286"/>
    </location>
    <ligand>
        <name>ATP</name>
        <dbReference type="ChEBI" id="CHEBI:30616"/>
        <label>1</label>
    </ligand>
</feature>
<keyword evidence="13" id="KW-0464">Manganese</keyword>
<keyword evidence="9 17" id="KW-0547">Nucleotide-binding</keyword>
<feature type="binding site" evidence="17">
    <location>
        <position position="300"/>
    </location>
    <ligand>
        <name>ATP</name>
        <dbReference type="ChEBI" id="CHEBI:30616"/>
        <label>1</label>
    </ligand>
</feature>
<comment type="catalytic activity">
    <reaction evidence="15 17">
        <text>hydrogencarbonate + L-glutamine + 2 ATP + H2O = carbamoyl phosphate + L-glutamate + 2 ADP + phosphate + 2 H(+)</text>
        <dbReference type="Rhea" id="RHEA:18633"/>
        <dbReference type="ChEBI" id="CHEBI:15377"/>
        <dbReference type="ChEBI" id="CHEBI:15378"/>
        <dbReference type="ChEBI" id="CHEBI:17544"/>
        <dbReference type="ChEBI" id="CHEBI:29985"/>
        <dbReference type="ChEBI" id="CHEBI:30616"/>
        <dbReference type="ChEBI" id="CHEBI:43474"/>
        <dbReference type="ChEBI" id="CHEBI:58228"/>
        <dbReference type="ChEBI" id="CHEBI:58359"/>
        <dbReference type="ChEBI" id="CHEBI:456216"/>
        <dbReference type="EC" id="6.3.5.5"/>
    </reaction>
</comment>
<feature type="binding site" evidence="17">
    <location>
        <position position="832"/>
    </location>
    <ligand>
        <name>Mg(2+)</name>
        <dbReference type="ChEBI" id="CHEBI:18420"/>
        <label>3</label>
    </ligand>
</feature>
<evidence type="ECO:0000256" key="12">
    <source>
        <dbReference type="ARBA" id="ARBA00022975"/>
    </source>
</evidence>
<feature type="domain" description="MGS-like" evidence="20">
    <location>
        <begin position="930"/>
        <end position="1072"/>
    </location>
</feature>
<evidence type="ECO:0000313" key="22">
    <source>
        <dbReference type="Proteomes" id="UP000004259"/>
    </source>
</evidence>
<dbReference type="GO" id="GO:0044205">
    <property type="term" value="P:'de novo' UMP biosynthetic process"/>
    <property type="evidence" value="ECO:0007669"/>
    <property type="project" value="UniProtKB-UniRule"/>
</dbReference>
<feature type="binding site" evidence="16">
    <location>
        <position position="1267"/>
    </location>
    <ligand>
        <name>substrate</name>
    </ligand>
</feature>
<feature type="binding site" evidence="16">
    <location>
        <position position="1133"/>
    </location>
    <ligand>
        <name>substrate</name>
    </ligand>
</feature>
<feature type="region of interest" description="Allosteric domain" evidence="17">
    <location>
        <begin position="930"/>
        <end position="1351"/>
    </location>
</feature>
<dbReference type="Gene3D" id="1.10.1030.10">
    <property type="entry name" value="Carbamoyl-phosphate synthetase, large subunit oligomerisation domain"/>
    <property type="match status" value="1"/>
</dbReference>
<feature type="binding site" evidence="17">
    <location>
        <position position="300"/>
    </location>
    <ligand>
        <name>Mg(2+)</name>
        <dbReference type="ChEBI" id="CHEBI:18420"/>
        <label>1</label>
    </ligand>
</feature>
<evidence type="ECO:0000256" key="1">
    <source>
        <dbReference type="ARBA" id="ARBA00001936"/>
    </source>
</evidence>
<feature type="binding site" evidence="17">
    <location>
        <position position="777"/>
    </location>
    <ligand>
        <name>ATP</name>
        <dbReference type="ChEBI" id="CHEBI:30616"/>
        <label>2</label>
    </ligand>
</feature>
<dbReference type="Pfam" id="PF02786">
    <property type="entry name" value="CPSase_L_D2"/>
    <property type="match status" value="2"/>
</dbReference>
<feature type="binding site" evidence="17">
    <location>
        <position position="300"/>
    </location>
    <ligand>
        <name>Mn(2+)</name>
        <dbReference type="ChEBI" id="CHEBI:29035"/>
        <label>1</label>
    </ligand>
</feature>
<dbReference type="UniPathway" id="UPA00068">
    <property type="reaction ID" value="UER00171"/>
</dbReference>
<dbReference type="Gene3D" id="3.10.310.10">
    <property type="entry name" value="Diaminopimelate Epimerase, Chain A, domain 1"/>
    <property type="match status" value="2"/>
</dbReference>
<evidence type="ECO:0000256" key="14">
    <source>
        <dbReference type="ARBA" id="ARBA00047359"/>
    </source>
</evidence>
<dbReference type="GO" id="GO:0008837">
    <property type="term" value="F:diaminopimelate epimerase activity"/>
    <property type="evidence" value="ECO:0007669"/>
    <property type="project" value="UniProtKB-UniRule"/>
</dbReference>
<feature type="binding site" evidence="17">
    <location>
        <position position="779"/>
    </location>
    <ligand>
        <name>ATP</name>
        <dbReference type="ChEBI" id="CHEBI:30616"/>
        <label>2</label>
    </ligand>
</feature>
<dbReference type="Gene3D" id="3.30.470.20">
    <property type="entry name" value="ATP-grasp fold, B domain"/>
    <property type="match status" value="2"/>
</dbReference>
<feature type="binding site" evidence="16">
    <location>
        <position position="1082"/>
    </location>
    <ligand>
        <name>substrate</name>
    </ligand>
</feature>
<feature type="binding site" evidence="17">
    <location>
        <position position="217"/>
    </location>
    <ligand>
        <name>ATP</name>
        <dbReference type="ChEBI" id="CHEBI:30616"/>
        <label>1</label>
    </ligand>
</feature>
<dbReference type="RefSeq" id="WP_002848374.1">
    <property type="nucleotide sequence ID" value="NZ_ADKM02000062.1"/>
</dbReference>
<keyword evidence="6 16" id="KW-0028">Amino-acid biosynthesis</keyword>
<dbReference type="InterPro" id="IPR018510">
    <property type="entry name" value="DAP_epimerase_AS"/>
</dbReference>
<feature type="binding site" evidence="17">
    <location>
        <position position="778"/>
    </location>
    <ligand>
        <name>ATP</name>
        <dbReference type="ChEBI" id="CHEBI:30616"/>
        <label>2</label>
    </ligand>
</feature>
<dbReference type="PANTHER" id="PTHR11405:SF53">
    <property type="entry name" value="CARBAMOYL-PHOSPHATE SYNTHASE [AMMONIA], MITOCHONDRIAL"/>
    <property type="match status" value="1"/>
</dbReference>
<comment type="function">
    <text evidence="16">Catalyzes the stereoinversion of LL-2,6-diaminopimelate (L,L-DAP) to meso-diaminopimelate (meso-DAP), a precursor of L-lysine and an essential component of the bacterial peptidoglycan.</text>
</comment>
<feature type="binding site" evidence="16">
    <location>
        <begin position="1285"/>
        <end position="1286"/>
    </location>
    <ligand>
        <name>substrate</name>
    </ligand>
</feature>
<accession>E9SAI5</accession>
<feature type="binding site" evidence="17">
    <location>
        <position position="286"/>
    </location>
    <ligand>
        <name>Mg(2+)</name>
        <dbReference type="ChEBI" id="CHEBI:18420"/>
        <label>1</label>
    </ligand>
</feature>
<feature type="site" description="Could be important to modulate the pK values of the two catalytic cysteine residues" evidence="16">
    <location>
        <position position="1236"/>
    </location>
</feature>
<feature type="binding site" evidence="17">
    <location>
        <position position="302"/>
    </location>
    <ligand>
        <name>Mg(2+)</name>
        <dbReference type="ChEBI" id="CHEBI:18420"/>
        <label>2</label>
    </ligand>
</feature>
<comment type="similarity">
    <text evidence="16">Belongs to the diaminopimelate epimerase family.</text>
</comment>
<dbReference type="InterPro" id="IPR005480">
    <property type="entry name" value="CPSase_lsu_oligo"/>
</dbReference>
<dbReference type="Pfam" id="PF01678">
    <property type="entry name" value="DAP_epimerase"/>
    <property type="match status" value="2"/>
</dbReference>
<keyword evidence="16 21" id="KW-0413">Isomerase</keyword>
<feature type="binding site" evidence="17">
    <location>
        <position position="748"/>
    </location>
    <ligand>
        <name>ATP</name>
        <dbReference type="ChEBI" id="CHEBI:30616"/>
        <label>2</label>
    </ligand>
</feature>
<feature type="binding site" evidence="17">
    <location>
        <position position="780"/>
    </location>
    <ligand>
        <name>ATP</name>
        <dbReference type="ChEBI" id="CHEBI:30616"/>
        <label>2</label>
    </ligand>
</feature>
<comment type="cofactor">
    <cofactor evidence="17">
        <name>Mg(2+)</name>
        <dbReference type="ChEBI" id="CHEBI:18420"/>
    </cofactor>
    <cofactor evidence="17">
        <name>Mn(2+)</name>
        <dbReference type="ChEBI" id="CHEBI:29035"/>
    </cofactor>
    <text evidence="17">Binds 4 Mg(2+) or Mn(2+) ions per subunit.</text>
</comment>
<dbReference type="STRING" id="246199.CUS_7947"/>
<feature type="binding site" evidence="17">
    <location>
        <position position="707"/>
    </location>
    <ligand>
        <name>ATP</name>
        <dbReference type="ChEBI" id="CHEBI:30616"/>
        <label>2</label>
    </ligand>
</feature>
<protein>
    <recommendedName>
        <fullName evidence="16 17">Multifunctional fusion protein</fullName>
    </recommendedName>
    <domain>
        <recommendedName>
            <fullName evidence="16">Diaminopimelate epimerase</fullName>
            <shortName evidence="16">DAP epimerase</shortName>
            <ecNumber evidence="16">5.1.1.7</ecNumber>
        </recommendedName>
        <alternativeName>
            <fullName evidence="16">PLP-independent amino acid racemase</fullName>
        </alternativeName>
    </domain>
    <domain>
        <recommendedName>
            <fullName evidence="17">Carbamoyl phosphate synthase large chain</fullName>
            <ecNumber evidence="17">6.3.4.16</ecNumber>
            <ecNumber evidence="17">6.3.5.5</ecNumber>
        </recommendedName>
        <alternativeName>
            <fullName evidence="17">Carbamoyl phosphate synthetase ammonia chain</fullName>
        </alternativeName>
    </domain>
</protein>
<dbReference type="FunFam" id="3.30.470.20:FF:000026">
    <property type="entry name" value="Carbamoyl-phosphate synthase large chain"/>
    <property type="match status" value="1"/>
</dbReference>
<feature type="binding site" evidence="17">
    <location>
        <position position="244"/>
    </location>
    <ligand>
        <name>ATP</name>
        <dbReference type="ChEBI" id="CHEBI:30616"/>
        <label>1</label>
    </ligand>
</feature>
<evidence type="ECO:0000256" key="17">
    <source>
        <dbReference type="HAMAP-Rule" id="MF_01210"/>
    </source>
</evidence>
<organism evidence="21 22">
    <name type="scientific">Ruminococcus albus 8</name>
    <dbReference type="NCBI Taxonomy" id="246199"/>
    <lineage>
        <taxon>Bacteria</taxon>
        <taxon>Bacillati</taxon>
        <taxon>Bacillota</taxon>
        <taxon>Clostridia</taxon>
        <taxon>Eubacteriales</taxon>
        <taxon>Oscillospiraceae</taxon>
        <taxon>Ruminococcus</taxon>
    </lineage>
</organism>
<feature type="binding site" evidence="17">
    <location>
        <position position="820"/>
    </location>
    <ligand>
        <name>ATP</name>
        <dbReference type="ChEBI" id="CHEBI:30616"/>
        <label>2</label>
    </ligand>
</feature>
<evidence type="ECO:0000256" key="5">
    <source>
        <dbReference type="ARBA" id="ARBA00022598"/>
    </source>
</evidence>
<dbReference type="InterPro" id="IPR016185">
    <property type="entry name" value="PreATP-grasp_dom_sf"/>
</dbReference>
<keyword evidence="11" id="KW-0460">Magnesium</keyword>
<feature type="binding site" evidence="16">
    <location>
        <begin position="1295"/>
        <end position="1296"/>
    </location>
    <ligand>
        <name>substrate</name>
    </ligand>
</feature>
<feature type="active site" description="Proton donor" evidence="16">
    <location>
        <position position="1142"/>
    </location>
</feature>
<dbReference type="GO" id="GO:0005524">
    <property type="term" value="F:ATP binding"/>
    <property type="evidence" value="ECO:0007669"/>
    <property type="project" value="UniProtKB-UniRule"/>
</dbReference>
<dbReference type="SMART" id="SM00851">
    <property type="entry name" value="MGS"/>
    <property type="match status" value="1"/>
</dbReference>
<dbReference type="NCBIfam" id="TIGR01369">
    <property type="entry name" value="CPSaseII_lrg"/>
    <property type="match status" value="1"/>
</dbReference>
<dbReference type="FunFam" id="3.30.470.20:FF:000001">
    <property type="entry name" value="Carbamoyl-phosphate synthase large chain"/>
    <property type="match status" value="1"/>
</dbReference>
<reference evidence="21 22" key="1">
    <citation type="submission" date="2011-02" db="EMBL/GenBank/DDBJ databases">
        <authorList>
            <person name="Nelson K.E."/>
            <person name="Sutton G."/>
            <person name="Torralba M."/>
            <person name="Durkin S."/>
            <person name="Harkins D."/>
            <person name="Montgomery R."/>
            <person name="Ziemer C."/>
            <person name="Klaassens E."/>
            <person name="Ocuiv P."/>
            <person name="Morrison M."/>
        </authorList>
    </citation>
    <scope>NUCLEOTIDE SEQUENCE [LARGE SCALE GENOMIC DNA]</scope>
    <source>
        <strain evidence="21 22">8</strain>
    </source>
</reference>
<feature type="binding site" evidence="17">
    <location>
        <position position="245"/>
    </location>
    <ligand>
        <name>ATP</name>
        <dbReference type="ChEBI" id="CHEBI:30616"/>
        <label>1</label>
    </ligand>
</feature>
<dbReference type="SUPFAM" id="SSF48108">
    <property type="entry name" value="Carbamoyl phosphate synthetase, large subunit connection domain"/>
    <property type="match status" value="1"/>
</dbReference>
<dbReference type="EC" id="6.3.4.16" evidence="17"/>
<comment type="pathway">
    <text evidence="16">Amino-acid biosynthesis; L-lysine biosynthesis via DAP pathway; DL-2,6-diaminopimelate from LL-2,6-diaminopimelate: step 1/1.</text>
</comment>
<keyword evidence="10 17" id="KW-0067">ATP-binding</keyword>
<feature type="binding site" evidence="17">
    <location>
        <position position="212"/>
    </location>
    <ligand>
        <name>ATP</name>
        <dbReference type="ChEBI" id="CHEBI:30616"/>
        <label>1</label>
    </ligand>
</feature>
<dbReference type="InterPro" id="IPR001653">
    <property type="entry name" value="DAP_epimerase_DapF"/>
</dbReference>
<dbReference type="PANTHER" id="PTHR11405">
    <property type="entry name" value="CARBAMOYLTRANSFERASE FAMILY MEMBER"/>
    <property type="match status" value="1"/>
</dbReference>
<comment type="pathway">
    <text evidence="17">Pyrimidine metabolism; UMP biosynthesis via de novo pathway; (S)-dihydroorotate from bicarbonate: step 1/3.</text>
</comment>
<feature type="binding site" evidence="17">
    <location>
        <position position="178"/>
    </location>
    <ligand>
        <name>ATP</name>
        <dbReference type="ChEBI" id="CHEBI:30616"/>
        <label>1</label>
    </ligand>
</feature>
<dbReference type="HAMAP" id="MF_01210_B">
    <property type="entry name" value="CPSase_L_chain_B"/>
    <property type="match status" value="1"/>
</dbReference>
<keyword evidence="12 17" id="KW-0665">Pyrimidine biosynthesis</keyword>
<dbReference type="Proteomes" id="UP000004259">
    <property type="component" value="Unassembled WGS sequence"/>
</dbReference>
<feature type="binding site" evidence="17">
    <location>
        <position position="300"/>
    </location>
    <ligand>
        <name>Mn(2+)</name>
        <dbReference type="ChEBI" id="CHEBI:29035"/>
        <label>2</label>
    </ligand>
</feature>
<dbReference type="PROSITE" id="PS00867">
    <property type="entry name" value="CPSASE_2"/>
    <property type="match status" value="2"/>
</dbReference>
<feature type="binding site" evidence="17">
    <location>
        <position position="752"/>
    </location>
    <ligand>
        <name>ATP</name>
        <dbReference type="ChEBI" id="CHEBI:30616"/>
        <label>2</label>
    </ligand>
</feature>
<dbReference type="Gene3D" id="3.40.50.20">
    <property type="match status" value="2"/>
</dbReference>
<evidence type="ECO:0000256" key="13">
    <source>
        <dbReference type="ARBA" id="ARBA00023211"/>
    </source>
</evidence>
<dbReference type="Pfam" id="PF25596">
    <property type="entry name" value="CPSase_L_D1"/>
    <property type="match status" value="2"/>
</dbReference>
<feature type="region of interest" description="Carboxyphosphate synthetic domain" evidence="17">
    <location>
        <begin position="1"/>
        <end position="403"/>
    </location>
</feature>
<dbReference type="PROSITE" id="PS51855">
    <property type="entry name" value="MGS"/>
    <property type="match status" value="1"/>
</dbReference>
<dbReference type="PROSITE" id="PS01326">
    <property type="entry name" value="DAP_EPIMERASE"/>
    <property type="match status" value="1"/>
</dbReference>
<feature type="binding site" evidence="17">
    <location>
        <position position="834"/>
    </location>
    <ligand>
        <name>Mg(2+)</name>
        <dbReference type="ChEBI" id="CHEBI:18420"/>
        <label>4</label>
    </ligand>
</feature>
<dbReference type="SUPFAM" id="SSF54506">
    <property type="entry name" value="Diaminopimelate epimerase-like"/>
    <property type="match status" value="1"/>
</dbReference>
<keyword evidence="22" id="KW-1185">Reference proteome</keyword>
<dbReference type="eggNOG" id="COG0458">
    <property type="taxonomic scope" value="Bacteria"/>
</dbReference>
<dbReference type="HAMAP" id="MF_00197">
    <property type="entry name" value="DAP_epimerase"/>
    <property type="match status" value="1"/>
</dbReference>
<feature type="binding site" evidence="17">
    <location>
        <position position="302"/>
    </location>
    <ligand>
        <name>Mn(2+)</name>
        <dbReference type="ChEBI" id="CHEBI:29035"/>
        <label>2</label>
    </ligand>
</feature>
<dbReference type="UniPathway" id="UPA00034">
    <property type="reaction ID" value="UER00025"/>
</dbReference>
<comment type="catalytic activity">
    <reaction evidence="14 17">
        <text>hydrogencarbonate + NH4(+) + 2 ATP = carbamoyl phosphate + 2 ADP + phosphate + 2 H(+)</text>
        <dbReference type="Rhea" id="RHEA:18029"/>
        <dbReference type="ChEBI" id="CHEBI:15378"/>
        <dbReference type="ChEBI" id="CHEBI:17544"/>
        <dbReference type="ChEBI" id="CHEBI:28938"/>
        <dbReference type="ChEBI" id="CHEBI:30616"/>
        <dbReference type="ChEBI" id="CHEBI:43474"/>
        <dbReference type="ChEBI" id="CHEBI:58228"/>
        <dbReference type="ChEBI" id="CHEBI:456216"/>
        <dbReference type="EC" id="6.3.4.16"/>
    </reaction>
</comment>
<feature type="binding site" evidence="17">
    <location>
        <position position="129"/>
    </location>
    <ligand>
        <name>ATP</name>
        <dbReference type="ChEBI" id="CHEBI:30616"/>
        <label>1</label>
    </ligand>
</feature>
<proteinExistence type="inferred from homology"/>
<dbReference type="GO" id="GO:0046872">
    <property type="term" value="F:metal ion binding"/>
    <property type="evidence" value="ECO:0007669"/>
    <property type="project" value="UniProtKB-KW"/>
</dbReference>
<dbReference type="NCBIfam" id="TIGR00652">
    <property type="entry name" value="DapF"/>
    <property type="match status" value="1"/>
</dbReference>
<evidence type="ECO:0000256" key="8">
    <source>
        <dbReference type="ARBA" id="ARBA00022737"/>
    </source>
</evidence>
<feature type="binding site" evidence="17">
    <location>
        <position position="820"/>
    </location>
    <ligand>
        <name>Mg(2+)</name>
        <dbReference type="ChEBI" id="CHEBI:18420"/>
        <label>3</label>
    </ligand>
</feature>
<feature type="domain" description="ATP-grasp" evidence="19">
    <location>
        <begin position="671"/>
        <end position="861"/>
    </location>
</feature>
<dbReference type="Pfam" id="PF02142">
    <property type="entry name" value="MGS"/>
    <property type="match status" value="1"/>
</dbReference>
<feature type="binding site" evidence="17">
    <location>
        <position position="300"/>
    </location>
    <ligand>
        <name>Mg(2+)</name>
        <dbReference type="ChEBI" id="CHEBI:18420"/>
        <label>2</label>
    </ligand>
</feature>
<sequence>MPLNNEIRRVLVIGSGPIVIGQAAEFDYAGTQACRALKQQGLEVILINSNPATIMTDNAMADKIYIEPLTLETVKRVIIKERPDSLLSTLGGQTGLTLSMQLAKEGFLEKYNVKLLGANPETIDKAEDRQLFKDTMESIGQPCIPSKVVNTVEDAVAFANEEGIGYPLIIRPAFTLGGTGGGIVNNEEELIEITRNGLYLSPITQVLVEKCIAGWKEIEFEVMRDSKGNVITVCSMENFDPVGVHTGDSIVIAPAVTLADKEYQMLRSAALKIIDTLKVEGGCNCQFALNPETFEYAVIEVNPRVSRSSALASKATGYPIAKVAAQIAIGYTLDEIKNAVTGKTYACFEPALDYVVVKLPKWPFDKFVYAKRELGTQMKATGEVMAIGTTFEQAIMKAVRGAEIGHDCLISPKMADLTLEEIKDKLKKPSDERIFLVYEALRRGVSVDELHAETMIDEWFLYKLTKLIDMERKLAKGDVSKETYLEAKRMGYPDKVIERISGEPVKEHAHAVFKMVDTCAAEFAANTPYFYSTYDDEDEAEEFIAEQKQKKETVIVFGSGPIRIGQGIEFDYASVHCVWALKEHGYDVVIVNNNPETVSTDFDTADRLYFEPLTDEDVMNIIRVEKPAGVVVAFGGQTAIKLTKHLNENGVKILGTPPDSIDAAEDRERFDELLEELHIKRPEGFTVMTCEEALEVADRIGYPVLMRPSYVLGGQNMIIAFNEADIKEYMAIILDQGIENPVLIDKYLMGIELEIDAICDGEDILIPGIMEHIERTGIHSGDSIAVYPAWNVSDRLIDKVVDCSKRLALSLKTKGLVNIQYLIYEDELYVIEVNPRSSRTIPYISKVTGVPMVDLATKAMLGEKLRDMGYGVGLHPNSPYVAVKVPVFSFEKLIGVDNHLGPEMKSTGEVLAVSSSLEESLYKGLTAAGYKLEQKGGVFITVRDSDKKEIPQTAKMFSDLGFKIYATEGTARVLHDHGIKAEAVKKIHESDENTLTLIESGKVNYVISTSSKGRIPSRDSVKIRRKTVEWNIPCLTSIDTANAIAASIRSKYNESNTEIVDINNMRREKTTLHFTKMHGCGNDYVYFNCFDRMIDNPEGFALNLSDRHFGVGGDGVILVCRSKVADGRMRMFNLDGSEGRMCGNGIRCVAKFMRDNGLVDRDRMTIETLSGIIKVKLSRHYGEVNGATVDMGAAILEPERIPCTLPADENGRVVDREVEIAGEKHRVTCVSMGNPHCIVFMNNIDDMEIEKIGPKFEHDPIFPERVNTEFIKVIDSHTLKMRVWERGSGETFACGTGACAAVVAAVLNGYCPMNEEVTVMLRGGNLTIRYTEDTVYMTGEAVTVFEGDIRV</sequence>
<keyword evidence="7" id="KW-0479">Metal-binding</keyword>
<comment type="subunit">
    <text evidence="16">Homodimer.</text>
</comment>
<name>E9SAI5_RUMAL</name>